<name>A0ABW2SJA1_9ACTO</name>
<sequence length="267" mass="28401">MIPVSAAGHPLVLAHRGGAAEAPENSLAAVAHMRALGVRHLETDAHATADGVVVLHHDDVVDRTYDGSGAISELTWDRVSRMRNAAGERMPLLAEVLDANPDMYLNIDAKTDDVVAPLLDVLARHDAFDRVLLASFSESRLERIRATAPAGHVTTSLGVAAVTRLVAAAQTASNPDSWHVPGPRRGARAVQVPECLGPVRVVTPRFVAAAHGAGLAVHVWTVNDAAAMVRLLDMGIDGLITDRPTLARELLRARGQWREPPAPPPAR</sequence>
<dbReference type="PANTHER" id="PTHR43805:SF1">
    <property type="entry name" value="GP-PDE DOMAIN-CONTAINING PROTEIN"/>
    <property type="match status" value="1"/>
</dbReference>
<dbReference type="Pfam" id="PF03009">
    <property type="entry name" value="GDPD"/>
    <property type="match status" value="1"/>
</dbReference>
<dbReference type="EMBL" id="JBHTEF010000001">
    <property type="protein sequence ID" value="MFC7580199.1"/>
    <property type="molecule type" value="Genomic_DNA"/>
</dbReference>
<feature type="domain" description="GP-PDE" evidence="1">
    <location>
        <begin position="10"/>
        <end position="251"/>
    </location>
</feature>
<evidence type="ECO:0000313" key="3">
    <source>
        <dbReference type="Proteomes" id="UP001596527"/>
    </source>
</evidence>
<proteinExistence type="predicted"/>
<dbReference type="PROSITE" id="PS51704">
    <property type="entry name" value="GP_PDE"/>
    <property type="match status" value="1"/>
</dbReference>
<evidence type="ECO:0000313" key="2">
    <source>
        <dbReference type="EMBL" id="MFC7580199.1"/>
    </source>
</evidence>
<dbReference type="InterPro" id="IPR017946">
    <property type="entry name" value="PLC-like_Pdiesterase_TIM-brl"/>
</dbReference>
<dbReference type="PANTHER" id="PTHR43805">
    <property type="entry name" value="GLYCEROPHOSPHORYL DIESTER PHOSPHODIESTERASE"/>
    <property type="match status" value="1"/>
</dbReference>
<dbReference type="SUPFAM" id="SSF51695">
    <property type="entry name" value="PLC-like phosphodiesterases"/>
    <property type="match status" value="1"/>
</dbReference>
<reference evidence="3" key="1">
    <citation type="journal article" date="2019" name="Int. J. Syst. Evol. Microbiol.">
        <title>The Global Catalogue of Microorganisms (GCM) 10K type strain sequencing project: providing services to taxonomists for standard genome sequencing and annotation.</title>
        <authorList>
            <consortium name="The Broad Institute Genomics Platform"/>
            <consortium name="The Broad Institute Genome Sequencing Center for Infectious Disease"/>
            <person name="Wu L."/>
            <person name="Ma J."/>
        </authorList>
    </citation>
    <scope>NUCLEOTIDE SEQUENCE [LARGE SCALE GENOMIC DNA]</scope>
    <source>
        <strain evidence="3">CCUG 56698</strain>
    </source>
</reference>
<gene>
    <name evidence="2" type="ORF">ACFQWG_03045</name>
</gene>
<accession>A0ABW2SJA1</accession>
<dbReference type="Proteomes" id="UP001596527">
    <property type="component" value="Unassembled WGS sequence"/>
</dbReference>
<keyword evidence="3" id="KW-1185">Reference proteome</keyword>
<organism evidence="2 3">
    <name type="scientific">Schaalia naturae</name>
    <dbReference type="NCBI Taxonomy" id="635203"/>
    <lineage>
        <taxon>Bacteria</taxon>
        <taxon>Bacillati</taxon>
        <taxon>Actinomycetota</taxon>
        <taxon>Actinomycetes</taxon>
        <taxon>Actinomycetales</taxon>
        <taxon>Actinomycetaceae</taxon>
        <taxon>Schaalia</taxon>
    </lineage>
</organism>
<dbReference type="RefSeq" id="WP_380971981.1">
    <property type="nucleotide sequence ID" value="NZ_JBHTEF010000001.1"/>
</dbReference>
<dbReference type="InterPro" id="IPR030395">
    <property type="entry name" value="GP_PDE_dom"/>
</dbReference>
<dbReference type="Gene3D" id="3.20.20.190">
    <property type="entry name" value="Phosphatidylinositol (PI) phosphodiesterase"/>
    <property type="match status" value="1"/>
</dbReference>
<protein>
    <submittedName>
        <fullName evidence="2">Glycerophosphodiester phosphodiesterase family protein</fullName>
    </submittedName>
</protein>
<comment type="caution">
    <text evidence="2">The sequence shown here is derived from an EMBL/GenBank/DDBJ whole genome shotgun (WGS) entry which is preliminary data.</text>
</comment>
<evidence type="ECO:0000259" key="1">
    <source>
        <dbReference type="PROSITE" id="PS51704"/>
    </source>
</evidence>